<evidence type="ECO:0000313" key="3">
    <source>
        <dbReference type="EMBL" id="CAG6391446.1"/>
    </source>
</evidence>
<dbReference type="Gene3D" id="2.50.20.20">
    <property type="match status" value="1"/>
</dbReference>
<proteinExistence type="predicted"/>
<dbReference type="EMBL" id="CAJSLV010000024">
    <property type="protein sequence ID" value="CAG6391446.1"/>
    <property type="molecule type" value="Genomic_DNA"/>
</dbReference>
<feature type="compositionally biased region" description="Low complexity" evidence="1">
    <location>
        <begin position="38"/>
        <end position="47"/>
    </location>
</feature>
<dbReference type="RefSeq" id="WP_251485096.1">
    <property type="nucleotide sequence ID" value="NZ_CAJSLV010000024.1"/>
</dbReference>
<reference evidence="3" key="1">
    <citation type="submission" date="2021-05" db="EMBL/GenBank/DDBJ databases">
        <authorList>
            <person name="Arsene-Ploetze F."/>
        </authorList>
    </citation>
    <scope>NUCLEOTIDE SEQUENCE</scope>
    <source>
        <strain evidence="3">DSM 42138</strain>
    </source>
</reference>
<dbReference type="PROSITE" id="PS51257">
    <property type="entry name" value="PROKAR_LIPOPROTEIN"/>
    <property type="match status" value="1"/>
</dbReference>
<feature type="signal peptide" evidence="2">
    <location>
        <begin position="1"/>
        <end position="21"/>
    </location>
</feature>
<accession>A0A9W4DQ16</accession>
<dbReference type="InterPro" id="IPR029046">
    <property type="entry name" value="LolA/LolB/LppX"/>
</dbReference>
<dbReference type="Proteomes" id="UP001152519">
    <property type="component" value="Unassembled WGS sequence"/>
</dbReference>
<organism evidence="3 4">
    <name type="scientific">Actinacidiphila cocklensis</name>
    <dbReference type="NCBI Taxonomy" id="887465"/>
    <lineage>
        <taxon>Bacteria</taxon>
        <taxon>Bacillati</taxon>
        <taxon>Actinomycetota</taxon>
        <taxon>Actinomycetes</taxon>
        <taxon>Kitasatosporales</taxon>
        <taxon>Streptomycetaceae</taxon>
        <taxon>Actinacidiphila</taxon>
    </lineage>
</organism>
<evidence type="ECO:0000256" key="1">
    <source>
        <dbReference type="SAM" id="MobiDB-lite"/>
    </source>
</evidence>
<evidence type="ECO:0000313" key="4">
    <source>
        <dbReference type="Proteomes" id="UP001152519"/>
    </source>
</evidence>
<dbReference type="SUPFAM" id="SSF89392">
    <property type="entry name" value="Prokaryotic lipoproteins and lipoprotein localization factors"/>
    <property type="match status" value="1"/>
</dbReference>
<protein>
    <submittedName>
        <fullName evidence="3">Uncharacterized 31.2 kDa protein in rplA-rplJ intergenic region</fullName>
    </submittedName>
</protein>
<evidence type="ECO:0000256" key="2">
    <source>
        <dbReference type="SAM" id="SignalP"/>
    </source>
</evidence>
<name>A0A9W4DQ16_9ACTN</name>
<dbReference type="AlphaFoldDB" id="A0A9W4DQ16"/>
<gene>
    <name evidence="3" type="ORF">SCOCK_120082</name>
</gene>
<keyword evidence="2" id="KW-0732">Signal</keyword>
<sequence>MRGIRGVAAAGVAAVSALALAACGPLGSSASGGDKTDAPTAAPAATDNSKGLSGVAHAITALDLVKKTTTGVHSAKVESVVSMGSTMSMTGKGEMDWSDGLVGDMSITYTGGAMADQLKKSGMPATMAARYLPDAYYANMGPAMAAQLGGKHWIKYGYDSMAKLAGGSGAALKDAAQNFNPVKSVDVALASPNAKSLGTETVRGVQATHYRATLDLQDISGRTIQGLTAEEQQEVKDSLTKAGMTTETIDLWVSKDNLPVKAVSVAAAKIGMMKSTVYYSDFGTTVSTQPPAAFDTVDFADAMKQGQQS</sequence>
<feature type="chain" id="PRO_5040863443" evidence="2">
    <location>
        <begin position="22"/>
        <end position="309"/>
    </location>
</feature>
<feature type="region of interest" description="Disordered" evidence="1">
    <location>
        <begin position="29"/>
        <end position="50"/>
    </location>
</feature>
<comment type="caution">
    <text evidence="3">The sequence shown here is derived from an EMBL/GenBank/DDBJ whole genome shotgun (WGS) entry which is preliminary data.</text>
</comment>
<keyword evidence="4" id="KW-1185">Reference proteome</keyword>